<evidence type="ECO:0000256" key="12">
    <source>
        <dbReference type="ARBA" id="ARBA00022884"/>
    </source>
</evidence>
<dbReference type="PANTHER" id="PTHR47545:SF1">
    <property type="entry name" value="MULTIFUNCTIONAL CCA PROTEIN"/>
    <property type="match status" value="1"/>
</dbReference>
<dbReference type="SUPFAM" id="SSF81301">
    <property type="entry name" value="Nucleotidyltransferase"/>
    <property type="match status" value="1"/>
</dbReference>
<dbReference type="GO" id="GO:0004810">
    <property type="term" value="F:CCA tRNA nucleotidyltransferase activity"/>
    <property type="evidence" value="ECO:0007669"/>
    <property type="project" value="UniProtKB-EC"/>
</dbReference>
<dbReference type="EMBL" id="JANQAO010000001">
    <property type="protein sequence ID" value="MDM5147011.1"/>
    <property type="molecule type" value="Genomic_DNA"/>
</dbReference>
<dbReference type="InterPro" id="IPR050124">
    <property type="entry name" value="tRNA_CCA-adding_enzyme"/>
</dbReference>
<evidence type="ECO:0000256" key="4">
    <source>
        <dbReference type="ARBA" id="ARBA00022694"/>
    </source>
</evidence>
<reference evidence="15" key="1">
    <citation type="submission" date="2022-08" db="EMBL/GenBank/DDBJ databases">
        <authorList>
            <person name="Dzunkova M."/>
            <person name="La Clair J."/>
            <person name="Tyml T."/>
            <person name="Doud D."/>
            <person name="Schulz F."/>
            <person name="Piquer S."/>
            <person name="Porcel Sanchis D."/>
            <person name="Osborn A."/>
            <person name="Robinson D."/>
            <person name="Louie K.B."/>
            <person name="Bowen B.P."/>
            <person name="Bowers R."/>
            <person name="Lee J."/>
            <person name="Arnau Llombart V."/>
            <person name="Diaz Villanueva W."/>
            <person name="Gosliner T."/>
            <person name="Northen T."/>
            <person name="Cheng J.-F."/>
            <person name="Burkart M.D."/>
            <person name="Woyke T."/>
        </authorList>
    </citation>
    <scope>NUCLEOTIDE SEQUENCE</scope>
    <source>
        <strain evidence="15">Df01</strain>
    </source>
</reference>
<dbReference type="InterPro" id="IPR032828">
    <property type="entry name" value="PolyA_RNA-bd"/>
</dbReference>
<accession>A0ABT7QJY0</accession>
<dbReference type="NCBIfam" id="NF008137">
    <property type="entry name" value="PRK10885.1"/>
    <property type="match status" value="1"/>
</dbReference>
<keyword evidence="10" id="KW-0067">ATP-binding</keyword>
<dbReference type="PROSITE" id="PS51831">
    <property type="entry name" value="HD"/>
    <property type="match status" value="1"/>
</dbReference>
<evidence type="ECO:0000256" key="3">
    <source>
        <dbReference type="ARBA" id="ARBA00022679"/>
    </source>
</evidence>
<gene>
    <name evidence="15" type="ORF">NQX30_01240</name>
</gene>
<dbReference type="Proteomes" id="UP001168167">
    <property type="component" value="Unassembled WGS sequence"/>
</dbReference>
<evidence type="ECO:0000256" key="11">
    <source>
        <dbReference type="ARBA" id="ARBA00022842"/>
    </source>
</evidence>
<organism evidence="15 16">
    <name type="scientific">Candidatus Doriopsillibacter californiensis</name>
    <dbReference type="NCBI Taxonomy" id="2970740"/>
    <lineage>
        <taxon>Bacteria</taxon>
        <taxon>Pseudomonadati</taxon>
        <taxon>Pseudomonadota</taxon>
        <taxon>Gammaproteobacteria</taxon>
        <taxon>Candidatus Tethybacterales</taxon>
        <taxon>Candidatus Persebacteraceae</taxon>
        <taxon>Candidatus Doriopsillibacter</taxon>
    </lineage>
</organism>
<evidence type="ECO:0000256" key="8">
    <source>
        <dbReference type="ARBA" id="ARBA00022800"/>
    </source>
</evidence>
<dbReference type="EC" id="3.1.4.-" evidence="15"/>
<protein>
    <submittedName>
        <fullName evidence="15">Multifunctional CCA addition/repair protein</fullName>
        <ecNumber evidence="15">2.7.7.72</ecNumber>
        <ecNumber evidence="15">3.1.3.-</ecNumber>
        <ecNumber evidence="15">3.1.4.-</ecNumber>
    </submittedName>
</protein>
<evidence type="ECO:0000256" key="13">
    <source>
        <dbReference type="RuleBase" id="RU003953"/>
    </source>
</evidence>
<keyword evidence="8" id="KW-0692">RNA repair</keyword>
<keyword evidence="11" id="KW-0460">Magnesium</keyword>
<comment type="similarity">
    <text evidence="13">Belongs to the tRNA nucleotidyltransferase/poly(A) polymerase family.</text>
</comment>
<name>A0ABT7QJY0_9GAMM</name>
<dbReference type="Pfam" id="PF01743">
    <property type="entry name" value="PolyA_pol"/>
    <property type="match status" value="1"/>
</dbReference>
<dbReference type="EC" id="2.7.7.72" evidence="15"/>
<dbReference type="GO" id="GO:0016787">
    <property type="term" value="F:hydrolase activity"/>
    <property type="evidence" value="ECO:0007669"/>
    <property type="project" value="UniProtKB-KW"/>
</dbReference>
<evidence type="ECO:0000259" key="14">
    <source>
        <dbReference type="PROSITE" id="PS51831"/>
    </source>
</evidence>
<feature type="domain" description="HD" evidence="14">
    <location>
        <begin position="226"/>
        <end position="327"/>
    </location>
</feature>
<dbReference type="InterPro" id="IPR002646">
    <property type="entry name" value="PolA_pol_head_dom"/>
</dbReference>
<dbReference type="InterPro" id="IPR006674">
    <property type="entry name" value="HD_domain"/>
</dbReference>
<evidence type="ECO:0000313" key="16">
    <source>
        <dbReference type="Proteomes" id="UP001168167"/>
    </source>
</evidence>
<dbReference type="Gene3D" id="3.30.460.10">
    <property type="entry name" value="Beta Polymerase, domain 2"/>
    <property type="match status" value="1"/>
</dbReference>
<proteinExistence type="inferred from homology"/>
<dbReference type="EC" id="3.1.3.-" evidence="15"/>
<keyword evidence="2" id="KW-0533">Nickel</keyword>
<evidence type="ECO:0000313" key="15">
    <source>
        <dbReference type="EMBL" id="MDM5147011.1"/>
    </source>
</evidence>
<dbReference type="InterPro" id="IPR043519">
    <property type="entry name" value="NT_sf"/>
</dbReference>
<dbReference type="PIRSF" id="PIRSF000813">
    <property type="entry name" value="CCA_bact"/>
    <property type="match status" value="1"/>
</dbReference>
<keyword evidence="12 13" id="KW-0694">RNA-binding</keyword>
<sequence>MRAYLVGGAVRDTLLGRSVGDRDFVVIGETPENMLAAGFMPVGGEFPVFLHPKTKEEYALARTEKKHGKGYHGFVFYAAPDVSLKDDLRRRDLTVNAIAQDENGKLIDPWGGINDLTAKVLRHVSPAFSEDPVRLLRVARFAATLPDFSIAADTMALMRHMVQRGEAANLTAERVWRELARGLTAACPARMIEVMNDCGLLEVILPEVAALRGVPERRDYHPEGETYIHTLMVLDAAADLHLSAAECFAALVHDIGKAQTPATILPSHHGHEARSRTLVESLCQRLKTPQEFSSLALTAAAEHGNVHNALVLRSSKVVDLLMRLDVFRRPTRAESVLRVCEADYAYWPARRGTRYPQGEFIRLAIEAAKTVDSGAIACTTQKKYGHTPSKIAEQIRYARIRAVRTLSATSKL</sequence>
<evidence type="ECO:0000256" key="6">
    <source>
        <dbReference type="ARBA" id="ARBA00022723"/>
    </source>
</evidence>
<evidence type="ECO:0000256" key="10">
    <source>
        <dbReference type="ARBA" id="ARBA00022840"/>
    </source>
</evidence>
<evidence type="ECO:0000256" key="7">
    <source>
        <dbReference type="ARBA" id="ARBA00022741"/>
    </source>
</evidence>
<reference evidence="15" key="2">
    <citation type="journal article" date="2023" name="Microbiome">
        <title>Synthase-selected sorting approach identifies a beta-lactone synthase in a nudibranch symbiotic bacterium.</title>
        <authorList>
            <person name="Dzunkova M."/>
            <person name="La Clair J.J."/>
            <person name="Tyml T."/>
            <person name="Doud D."/>
            <person name="Schulz F."/>
            <person name="Piquer-Esteban S."/>
            <person name="Porcel Sanchis D."/>
            <person name="Osborn A."/>
            <person name="Robinson D."/>
            <person name="Louie K.B."/>
            <person name="Bowen B.P."/>
            <person name="Bowers R.M."/>
            <person name="Lee J."/>
            <person name="Arnau V."/>
            <person name="Diaz-Villanueva W."/>
            <person name="Stepanauskas R."/>
            <person name="Gosliner T."/>
            <person name="Date S.V."/>
            <person name="Northen T.R."/>
            <person name="Cheng J.F."/>
            <person name="Burkart M.D."/>
            <person name="Woyke T."/>
        </authorList>
    </citation>
    <scope>NUCLEOTIDE SEQUENCE</scope>
    <source>
        <strain evidence="15">Df01</strain>
    </source>
</reference>
<dbReference type="PANTHER" id="PTHR47545">
    <property type="entry name" value="MULTIFUNCTIONAL CCA PROTEIN"/>
    <property type="match status" value="1"/>
</dbReference>
<keyword evidence="9 15" id="KW-0378">Hydrolase</keyword>
<comment type="caution">
    <text evidence="15">The sequence shown here is derived from an EMBL/GenBank/DDBJ whole genome shotgun (WGS) entry which is preliminary data.</text>
</comment>
<evidence type="ECO:0000256" key="2">
    <source>
        <dbReference type="ARBA" id="ARBA00022596"/>
    </source>
</evidence>
<dbReference type="CDD" id="cd00077">
    <property type="entry name" value="HDc"/>
    <property type="match status" value="1"/>
</dbReference>
<dbReference type="CDD" id="cd05398">
    <property type="entry name" value="NT_ClassII-CCAase"/>
    <property type="match status" value="1"/>
</dbReference>
<keyword evidence="3 13" id="KW-0808">Transferase</keyword>
<evidence type="ECO:0000256" key="1">
    <source>
        <dbReference type="ARBA" id="ARBA00001946"/>
    </source>
</evidence>
<keyword evidence="16" id="KW-1185">Reference proteome</keyword>
<dbReference type="Pfam" id="PF01966">
    <property type="entry name" value="HD"/>
    <property type="match status" value="1"/>
</dbReference>
<dbReference type="InterPro" id="IPR012006">
    <property type="entry name" value="CCA_bact"/>
</dbReference>
<comment type="cofactor">
    <cofactor evidence="1">
        <name>Mg(2+)</name>
        <dbReference type="ChEBI" id="CHEBI:18420"/>
    </cofactor>
</comment>
<keyword evidence="6" id="KW-0479">Metal-binding</keyword>
<keyword evidence="7" id="KW-0547">Nucleotide-binding</keyword>
<dbReference type="InterPro" id="IPR003607">
    <property type="entry name" value="HD/PDEase_dom"/>
</dbReference>
<dbReference type="Gene3D" id="1.10.3090.10">
    <property type="entry name" value="cca-adding enzyme, domain 2"/>
    <property type="match status" value="1"/>
</dbReference>
<evidence type="ECO:0000256" key="5">
    <source>
        <dbReference type="ARBA" id="ARBA00022695"/>
    </source>
</evidence>
<dbReference type="SUPFAM" id="SSF81891">
    <property type="entry name" value="Poly A polymerase C-terminal region-like"/>
    <property type="match status" value="1"/>
</dbReference>
<evidence type="ECO:0000256" key="9">
    <source>
        <dbReference type="ARBA" id="ARBA00022801"/>
    </source>
</evidence>
<dbReference type="Pfam" id="PF12627">
    <property type="entry name" value="PolyA_pol_RNAbd"/>
    <property type="match status" value="1"/>
</dbReference>
<keyword evidence="4" id="KW-0819">tRNA processing</keyword>
<keyword evidence="5 15" id="KW-0548">Nucleotidyltransferase</keyword>